<gene>
    <name evidence="10" type="ORF">Q2T77_33450</name>
</gene>
<reference evidence="10" key="1">
    <citation type="submission" date="2023-06" db="EMBL/GenBank/DDBJ databases">
        <authorList>
            <person name="Jiang Y."/>
            <person name="Liu Q."/>
        </authorList>
    </citation>
    <scope>NUCLEOTIDE SEQUENCE</scope>
    <source>
        <strain evidence="10">CGMCC 1.12090</strain>
    </source>
</reference>
<evidence type="ECO:0000313" key="10">
    <source>
        <dbReference type="EMBL" id="MDO1537184.1"/>
    </source>
</evidence>
<dbReference type="Proteomes" id="UP001169027">
    <property type="component" value="Unassembled WGS sequence"/>
</dbReference>
<sequence>MNPVAGAGLTGLPTPAGSPAAQIAEEARQRGYEEGYAEGRARGAEEAQRIASLAAEQADRDLRATAERLTRELNEQAQAAYQARVRSLEALIAALPPQIEARLAEAEDDTLGLAFEVVCRVLGEEAVRPDRLRSQFARAIEGLRNRQLVAVHLHPEDLAALERNGGLSDLCAGAPGIRWVASSAVVLGGCILESPEGGLDARFETQLQALRDLLQDSRARLRAGQGESPAMEPRG</sequence>
<feature type="domain" description="Flagellar assembly protein FliH/Type III secretion system HrpE" evidence="9">
    <location>
        <begin position="84"/>
        <end position="209"/>
    </location>
</feature>
<name>A0ABT8SFR9_9BURK</name>
<keyword evidence="5" id="KW-1005">Bacterial flagellum biogenesis</keyword>
<evidence type="ECO:0000259" key="9">
    <source>
        <dbReference type="Pfam" id="PF02108"/>
    </source>
</evidence>
<evidence type="ECO:0000256" key="1">
    <source>
        <dbReference type="ARBA" id="ARBA00003041"/>
    </source>
</evidence>
<feature type="compositionally biased region" description="Basic and acidic residues" evidence="8">
    <location>
        <begin position="25"/>
        <end position="43"/>
    </location>
</feature>
<evidence type="ECO:0000313" key="11">
    <source>
        <dbReference type="Proteomes" id="UP001169027"/>
    </source>
</evidence>
<keyword evidence="7" id="KW-1006">Bacterial flagellum protein export</keyword>
<evidence type="ECO:0000256" key="2">
    <source>
        <dbReference type="ARBA" id="ARBA00006602"/>
    </source>
</evidence>
<organism evidence="10 11">
    <name type="scientific">Variovorax ginsengisoli</name>
    <dbReference type="NCBI Taxonomy" id="363844"/>
    <lineage>
        <taxon>Bacteria</taxon>
        <taxon>Pseudomonadati</taxon>
        <taxon>Pseudomonadota</taxon>
        <taxon>Betaproteobacteria</taxon>
        <taxon>Burkholderiales</taxon>
        <taxon>Comamonadaceae</taxon>
        <taxon>Variovorax</taxon>
    </lineage>
</organism>
<evidence type="ECO:0000256" key="4">
    <source>
        <dbReference type="ARBA" id="ARBA00022448"/>
    </source>
</evidence>
<dbReference type="InterPro" id="IPR018035">
    <property type="entry name" value="Flagellar_FliH/T3SS_HrpE"/>
</dbReference>
<dbReference type="EMBL" id="JAUKVY010000036">
    <property type="protein sequence ID" value="MDO1537184.1"/>
    <property type="molecule type" value="Genomic_DNA"/>
</dbReference>
<keyword evidence="11" id="KW-1185">Reference proteome</keyword>
<dbReference type="RefSeq" id="WP_301815468.1">
    <property type="nucleotide sequence ID" value="NZ_JAUJZH010000036.1"/>
</dbReference>
<evidence type="ECO:0000256" key="3">
    <source>
        <dbReference type="ARBA" id="ARBA00016507"/>
    </source>
</evidence>
<dbReference type="InterPro" id="IPR051472">
    <property type="entry name" value="T3SS_Stator/FliH"/>
</dbReference>
<accession>A0ABT8SFR9</accession>
<protein>
    <recommendedName>
        <fullName evidence="3">Flagellar assembly protein FliH</fullName>
    </recommendedName>
</protein>
<dbReference type="PANTHER" id="PTHR34982">
    <property type="entry name" value="YOP PROTEINS TRANSLOCATION PROTEIN L"/>
    <property type="match status" value="1"/>
</dbReference>
<dbReference type="PANTHER" id="PTHR34982:SF1">
    <property type="entry name" value="FLAGELLAR ASSEMBLY PROTEIN FLIH"/>
    <property type="match status" value="1"/>
</dbReference>
<evidence type="ECO:0000256" key="8">
    <source>
        <dbReference type="SAM" id="MobiDB-lite"/>
    </source>
</evidence>
<comment type="caution">
    <text evidence="10">The sequence shown here is derived from an EMBL/GenBank/DDBJ whole genome shotgun (WGS) entry which is preliminary data.</text>
</comment>
<comment type="function">
    <text evidence="1">Needed for flagellar regrowth and assembly.</text>
</comment>
<keyword evidence="6" id="KW-0653">Protein transport</keyword>
<keyword evidence="4" id="KW-0813">Transport</keyword>
<dbReference type="Pfam" id="PF02108">
    <property type="entry name" value="FliH"/>
    <property type="match status" value="1"/>
</dbReference>
<evidence type="ECO:0000256" key="7">
    <source>
        <dbReference type="ARBA" id="ARBA00023225"/>
    </source>
</evidence>
<feature type="region of interest" description="Disordered" evidence="8">
    <location>
        <begin position="1"/>
        <end position="43"/>
    </location>
</feature>
<evidence type="ECO:0000256" key="6">
    <source>
        <dbReference type="ARBA" id="ARBA00022927"/>
    </source>
</evidence>
<evidence type="ECO:0000256" key="5">
    <source>
        <dbReference type="ARBA" id="ARBA00022795"/>
    </source>
</evidence>
<proteinExistence type="inferred from homology"/>
<comment type="similarity">
    <text evidence="2">Belongs to the FliH family.</text>
</comment>